<dbReference type="Proteomes" id="UP000693972">
    <property type="component" value="Unassembled WGS sequence"/>
</dbReference>
<dbReference type="InterPro" id="IPR000600">
    <property type="entry name" value="ROK"/>
</dbReference>
<dbReference type="Pfam" id="PF00480">
    <property type="entry name" value="ROK"/>
    <property type="match status" value="1"/>
</dbReference>
<dbReference type="Gene3D" id="1.10.10.10">
    <property type="entry name" value="Winged helix-like DNA-binding domain superfamily/Winged helix DNA-binding domain"/>
    <property type="match status" value="1"/>
</dbReference>
<dbReference type="PANTHER" id="PTHR18964:SF149">
    <property type="entry name" value="BIFUNCTIONAL UDP-N-ACETYLGLUCOSAMINE 2-EPIMERASE_N-ACETYLMANNOSAMINE KINASE"/>
    <property type="match status" value="1"/>
</dbReference>
<comment type="similarity">
    <text evidence="1">Belongs to the ROK (NagC/XylR) family.</text>
</comment>
<dbReference type="PANTHER" id="PTHR18964">
    <property type="entry name" value="ROK (REPRESSOR, ORF, KINASE) FAMILY"/>
    <property type="match status" value="1"/>
</dbReference>
<dbReference type="SUPFAM" id="SSF46785">
    <property type="entry name" value="Winged helix' DNA-binding domain"/>
    <property type="match status" value="1"/>
</dbReference>
<evidence type="ECO:0000313" key="2">
    <source>
        <dbReference type="EMBL" id="MBY4892461.1"/>
    </source>
</evidence>
<gene>
    <name evidence="2" type="ORF">KUL25_06760</name>
    <name evidence="3" type="ORF">KUL25_06765</name>
</gene>
<dbReference type="SUPFAM" id="SSF53067">
    <property type="entry name" value="Actin-like ATPase domain"/>
    <property type="match status" value="1"/>
</dbReference>
<dbReference type="InterPro" id="IPR036390">
    <property type="entry name" value="WH_DNA-bd_sf"/>
</dbReference>
<dbReference type="AlphaFoldDB" id="A0A975TWX3"/>
<protein>
    <submittedName>
        <fullName evidence="3">ROK family protein</fullName>
    </submittedName>
</protein>
<name>A0A975TWX3_9RHOB</name>
<evidence type="ECO:0000313" key="4">
    <source>
        <dbReference type="Proteomes" id="UP000693972"/>
    </source>
</evidence>
<dbReference type="InterPro" id="IPR036388">
    <property type="entry name" value="WH-like_DNA-bd_sf"/>
</dbReference>
<evidence type="ECO:0000256" key="1">
    <source>
        <dbReference type="ARBA" id="ARBA00006479"/>
    </source>
</evidence>
<dbReference type="CDD" id="cd23763">
    <property type="entry name" value="ASKHA_ATPase_ROK"/>
    <property type="match status" value="1"/>
</dbReference>
<sequence length="389" mass="40052">MASVLPPPGSNALRSRTYNRGLVLGHLRQEGEAGRAEIARASRLSIQAVSNIIAELSDEGWVVEAGKREGQRGLPAVTYALSRGSHLALGVEIRPDAVLAAWIDLGGQVLHTERLALPSARPEHVLPLVADLPARGAAAGLRHATVFGAGVVMPGPIGETGLSDIATQLPGWGDVAPDAVLRDALGVPVTLENDANAAAMAERILGAAQGLGTFACLYFGTGLGLGLVIDGTVFAGAYGNAGEIGHIPVATSGGSCALEQRASRVSLVRALEADGISVRTVDDMARKFAARPPAMVAWLEGAADALGPAVAMLENLFDPEAIVMTGALPPALLDELVRRVSLPDRSVSNRQDRAHPRLIAGTAGRMAATLGAAALVVNTALSPRLVDAR</sequence>
<dbReference type="EMBL" id="CP078073">
    <property type="protein sequence ID" value="QXL89208.1"/>
    <property type="molecule type" value="Genomic_DNA"/>
</dbReference>
<keyword evidence="4" id="KW-1185">Reference proteome</keyword>
<dbReference type="InterPro" id="IPR043129">
    <property type="entry name" value="ATPase_NBD"/>
</dbReference>
<dbReference type="Gene3D" id="3.30.420.40">
    <property type="match status" value="2"/>
</dbReference>
<organism evidence="3">
    <name type="scientific">Gymnodinialimonas phycosphaerae</name>
    <dbReference type="NCBI Taxonomy" id="2841589"/>
    <lineage>
        <taxon>Bacteria</taxon>
        <taxon>Pseudomonadati</taxon>
        <taxon>Pseudomonadota</taxon>
        <taxon>Alphaproteobacteria</taxon>
        <taxon>Rhodobacterales</taxon>
        <taxon>Paracoccaceae</taxon>
        <taxon>Gymnodinialimonas</taxon>
    </lineage>
</organism>
<dbReference type="RefSeq" id="WP_257892255.1">
    <property type="nucleotide sequence ID" value="NZ_JAIMBW010000001.1"/>
</dbReference>
<accession>A0A975TWX3</accession>
<evidence type="ECO:0000313" key="3">
    <source>
        <dbReference type="EMBL" id="QXL89208.1"/>
    </source>
</evidence>
<proteinExistence type="inferred from homology"/>
<reference evidence="3 4" key="1">
    <citation type="submission" date="2021-07" db="EMBL/GenBank/DDBJ databases">
        <title>Karlodiniumbacter phycospheric gen. nov., sp. nov., a phycosphere bacterium isolated from karlodinium veneficum.</title>
        <authorList>
            <person name="Peng Y."/>
            <person name="Jiang L."/>
            <person name="Lee J."/>
        </authorList>
    </citation>
    <scope>NUCLEOTIDE SEQUENCE</scope>
    <source>
        <strain evidence="3 4">N5</strain>
    </source>
</reference>
<dbReference type="EMBL" id="JAIMBW010000001">
    <property type="protein sequence ID" value="MBY4892461.1"/>
    <property type="molecule type" value="Genomic_DNA"/>
</dbReference>